<evidence type="ECO:0000256" key="6">
    <source>
        <dbReference type="SAM" id="Phobius"/>
    </source>
</evidence>
<feature type="domain" description="Major facilitator superfamily (MFS) profile" evidence="7">
    <location>
        <begin position="30"/>
        <end position="519"/>
    </location>
</feature>
<dbReference type="Pfam" id="PF07690">
    <property type="entry name" value="MFS_1"/>
    <property type="match status" value="1"/>
</dbReference>
<comment type="subcellular location">
    <subcellularLocation>
        <location evidence="1">Endomembrane system</location>
        <topology evidence="1">Multi-pass membrane protein</topology>
    </subcellularLocation>
</comment>
<feature type="transmembrane region" description="Helical" evidence="6">
    <location>
        <begin position="355"/>
        <end position="374"/>
    </location>
</feature>
<feature type="transmembrane region" description="Helical" evidence="6">
    <location>
        <begin position="380"/>
        <end position="406"/>
    </location>
</feature>
<feature type="transmembrane region" description="Helical" evidence="6">
    <location>
        <begin position="64"/>
        <end position="83"/>
    </location>
</feature>
<dbReference type="GO" id="GO:0015174">
    <property type="term" value="F:basic amino acid transmembrane transporter activity"/>
    <property type="evidence" value="ECO:0007669"/>
    <property type="project" value="TreeGrafter"/>
</dbReference>
<organism evidence="8 9">
    <name type="scientific">Phascolomyces articulosus</name>
    <dbReference type="NCBI Taxonomy" id="60185"/>
    <lineage>
        <taxon>Eukaryota</taxon>
        <taxon>Fungi</taxon>
        <taxon>Fungi incertae sedis</taxon>
        <taxon>Mucoromycota</taxon>
        <taxon>Mucoromycotina</taxon>
        <taxon>Mucoromycetes</taxon>
        <taxon>Mucorales</taxon>
        <taxon>Lichtheimiaceae</taxon>
        <taxon>Phascolomyces</taxon>
    </lineage>
</organism>
<keyword evidence="4 6" id="KW-1133">Transmembrane helix</keyword>
<feature type="transmembrane region" description="Helical" evidence="6">
    <location>
        <begin position="95"/>
        <end position="114"/>
    </location>
</feature>
<feature type="transmembrane region" description="Helical" evidence="6">
    <location>
        <begin position="120"/>
        <end position="141"/>
    </location>
</feature>
<dbReference type="PANTHER" id="PTHR23501:SF191">
    <property type="entry name" value="VACUOLAR BASIC AMINO ACID TRANSPORTER 4"/>
    <property type="match status" value="1"/>
</dbReference>
<evidence type="ECO:0000256" key="2">
    <source>
        <dbReference type="ARBA" id="ARBA00022448"/>
    </source>
</evidence>
<keyword evidence="5 6" id="KW-0472">Membrane</keyword>
<feature type="transmembrane region" description="Helical" evidence="6">
    <location>
        <begin position="493"/>
        <end position="511"/>
    </location>
</feature>
<evidence type="ECO:0000259" key="7">
    <source>
        <dbReference type="PROSITE" id="PS50850"/>
    </source>
</evidence>
<dbReference type="InterPro" id="IPR036259">
    <property type="entry name" value="MFS_trans_sf"/>
</dbReference>
<reference evidence="8" key="2">
    <citation type="submission" date="2023-02" db="EMBL/GenBank/DDBJ databases">
        <authorList>
            <consortium name="DOE Joint Genome Institute"/>
            <person name="Mondo S.J."/>
            <person name="Chang Y."/>
            <person name="Wang Y."/>
            <person name="Ahrendt S."/>
            <person name="Andreopoulos W."/>
            <person name="Barry K."/>
            <person name="Beard J."/>
            <person name="Benny G.L."/>
            <person name="Blankenship S."/>
            <person name="Bonito G."/>
            <person name="Cuomo C."/>
            <person name="Desiro A."/>
            <person name="Gervers K.A."/>
            <person name="Hundley H."/>
            <person name="Kuo A."/>
            <person name="LaButti K."/>
            <person name="Lang B.F."/>
            <person name="Lipzen A."/>
            <person name="O'Donnell K."/>
            <person name="Pangilinan J."/>
            <person name="Reynolds N."/>
            <person name="Sandor L."/>
            <person name="Smith M.W."/>
            <person name="Tsang A."/>
            <person name="Grigoriev I.V."/>
            <person name="Stajich J.E."/>
            <person name="Spatafora J.W."/>
        </authorList>
    </citation>
    <scope>NUCLEOTIDE SEQUENCE</scope>
    <source>
        <strain evidence="8">RSA 2281</strain>
    </source>
</reference>
<reference evidence="8" key="1">
    <citation type="journal article" date="2022" name="IScience">
        <title>Evolution of zygomycete secretomes and the origins of terrestrial fungal ecologies.</title>
        <authorList>
            <person name="Chang Y."/>
            <person name="Wang Y."/>
            <person name="Mondo S."/>
            <person name="Ahrendt S."/>
            <person name="Andreopoulos W."/>
            <person name="Barry K."/>
            <person name="Beard J."/>
            <person name="Benny G.L."/>
            <person name="Blankenship S."/>
            <person name="Bonito G."/>
            <person name="Cuomo C."/>
            <person name="Desiro A."/>
            <person name="Gervers K.A."/>
            <person name="Hundley H."/>
            <person name="Kuo A."/>
            <person name="LaButti K."/>
            <person name="Lang B.F."/>
            <person name="Lipzen A."/>
            <person name="O'Donnell K."/>
            <person name="Pangilinan J."/>
            <person name="Reynolds N."/>
            <person name="Sandor L."/>
            <person name="Smith M.E."/>
            <person name="Tsang A."/>
            <person name="Grigoriev I.V."/>
            <person name="Stajich J.E."/>
            <person name="Spatafora J.W."/>
        </authorList>
    </citation>
    <scope>NUCLEOTIDE SEQUENCE</scope>
    <source>
        <strain evidence="8">RSA 2281</strain>
    </source>
</reference>
<dbReference type="EMBL" id="JAIXMP010000010">
    <property type="protein sequence ID" value="KAI9266563.1"/>
    <property type="molecule type" value="Genomic_DNA"/>
</dbReference>
<feature type="transmembrane region" description="Helical" evidence="6">
    <location>
        <begin position="250"/>
        <end position="268"/>
    </location>
</feature>
<feature type="transmembrane region" description="Helical" evidence="6">
    <location>
        <begin position="25"/>
        <end position="52"/>
    </location>
</feature>
<dbReference type="Gene3D" id="1.20.1720.10">
    <property type="entry name" value="Multidrug resistance protein D"/>
    <property type="match status" value="1"/>
</dbReference>
<dbReference type="PANTHER" id="PTHR23501">
    <property type="entry name" value="MAJOR FACILITATOR SUPERFAMILY"/>
    <property type="match status" value="1"/>
</dbReference>
<feature type="transmembrane region" description="Helical" evidence="6">
    <location>
        <begin position="418"/>
        <end position="440"/>
    </location>
</feature>
<dbReference type="Proteomes" id="UP001209540">
    <property type="component" value="Unassembled WGS sequence"/>
</dbReference>
<dbReference type="GO" id="GO:0005886">
    <property type="term" value="C:plasma membrane"/>
    <property type="evidence" value="ECO:0007669"/>
    <property type="project" value="TreeGrafter"/>
</dbReference>
<accession>A0AAD5K2L1</accession>
<dbReference type="GO" id="GO:0000329">
    <property type="term" value="C:fungal-type vacuole membrane"/>
    <property type="evidence" value="ECO:0007669"/>
    <property type="project" value="TreeGrafter"/>
</dbReference>
<gene>
    <name evidence="8" type="ORF">BDA99DRAFT_506051</name>
</gene>
<feature type="transmembrane region" description="Helical" evidence="6">
    <location>
        <begin position="288"/>
        <end position="309"/>
    </location>
</feature>
<evidence type="ECO:0000256" key="4">
    <source>
        <dbReference type="ARBA" id="ARBA00022989"/>
    </source>
</evidence>
<feature type="transmembrane region" description="Helical" evidence="6">
    <location>
        <begin position="220"/>
        <end position="238"/>
    </location>
</feature>
<evidence type="ECO:0000256" key="5">
    <source>
        <dbReference type="ARBA" id="ARBA00023136"/>
    </source>
</evidence>
<dbReference type="GO" id="GO:0012505">
    <property type="term" value="C:endomembrane system"/>
    <property type="evidence" value="ECO:0007669"/>
    <property type="project" value="UniProtKB-SubCell"/>
</dbReference>
<protein>
    <submittedName>
        <fullName evidence="8">Major facilitator superfamily domain-containing protein</fullName>
    </submittedName>
</protein>
<evidence type="ECO:0000313" key="8">
    <source>
        <dbReference type="EMBL" id="KAI9266563.1"/>
    </source>
</evidence>
<keyword evidence="2" id="KW-0813">Transport</keyword>
<dbReference type="InterPro" id="IPR011701">
    <property type="entry name" value="MFS"/>
</dbReference>
<keyword evidence="3 6" id="KW-0812">Transmembrane</keyword>
<feature type="transmembrane region" description="Helical" evidence="6">
    <location>
        <begin position="153"/>
        <end position="173"/>
    </location>
</feature>
<dbReference type="SUPFAM" id="SSF103473">
    <property type="entry name" value="MFS general substrate transporter"/>
    <property type="match status" value="1"/>
</dbReference>
<feature type="transmembrane region" description="Helical" evidence="6">
    <location>
        <begin position="179"/>
        <end position="199"/>
    </location>
</feature>
<feature type="transmembrane region" description="Helical" evidence="6">
    <location>
        <begin position="324"/>
        <end position="343"/>
    </location>
</feature>
<dbReference type="InterPro" id="IPR020846">
    <property type="entry name" value="MFS_dom"/>
</dbReference>
<evidence type="ECO:0000313" key="9">
    <source>
        <dbReference type="Proteomes" id="UP001209540"/>
    </source>
</evidence>
<proteinExistence type="predicted"/>
<keyword evidence="9" id="KW-1185">Reference proteome</keyword>
<comment type="caution">
    <text evidence="8">The sequence shown here is derived from an EMBL/GenBank/DDBJ whole genome shotgun (WGS) entry which is preliminary data.</text>
</comment>
<dbReference type="PROSITE" id="PS50850">
    <property type="entry name" value="MFS"/>
    <property type="match status" value="1"/>
</dbReference>
<dbReference type="Gene3D" id="1.20.1250.20">
    <property type="entry name" value="MFS general substrate transporter like domains"/>
    <property type="match status" value="1"/>
</dbReference>
<sequence length="519" mass="56789">MSQETQPLLVKPDQIYRDRLKESGIGLGLITFCLCTGSFLAAADSTIVYTIFTQIGSEFKSSNLTAWIFTSYLLSSSALQPLYAKLSDVFGRKTILIVVNLFFFVGSAACGAAQNMLQLSIARAIAGLGGGGLMCLASVVIHDLVPTRQRGKYQSYVNMTQTVGAAIGAFLGGFINDTIGWRACFYINLPPGLFSLWVYSKRLPNYNTLTKGRLLDQIDIYGASILLVANTCFVIATSSGGNTREWSDPWVVTMLSISVSAFALFFTFELTWAKNPLMSPKMVKNRNVLGSCASNFFLWGTTMATGYLVPQFFMGILGYSPSSAGLWTVPRTIAVATGCWCVGRYIGATGRYKKYLMIVMAFDMLACLGMIMWGPTKDDLVFKFACMLVEGFGMGSVIVGTMISLVSDIDHEDTSSATSMIFLFRSTGFVCGSSICAAIVQASFKSFLEKNIQGPDAAKIIEFVRTSISEVWKLDPETQRIVLDALYLSLRRGFVYGFIMSVVAFIAIVIMKNCYLPKK</sequence>
<dbReference type="AlphaFoldDB" id="A0AAD5K2L1"/>
<evidence type="ECO:0000256" key="3">
    <source>
        <dbReference type="ARBA" id="ARBA00022692"/>
    </source>
</evidence>
<evidence type="ECO:0000256" key="1">
    <source>
        <dbReference type="ARBA" id="ARBA00004127"/>
    </source>
</evidence>
<name>A0AAD5K2L1_9FUNG</name>